<gene>
    <name evidence="3" type="ORF">A7J15_10675</name>
</gene>
<dbReference type="OrthoDB" id="26872at2"/>
<proteinExistence type="predicted"/>
<keyword evidence="1" id="KW-0812">Transmembrane</keyword>
<dbReference type="PANTHER" id="PTHR36933:SF1">
    <property type="entry name" value="SLL0788 PROTEIN"/>
    <property type="match status" value="1"/>
</dbReference>
<keyword evidence="1" id="KW-0472">Membrane</keyword>
<accession>A0A1B9N7V6</accession>
<dbReference type="EMBL" id="LXMD01000029">
    <property type="protein sequence ID" value="OCG72692.1"/>
    <property type="molecule type" value="Genomic_DNA"/>
</dbReference>
<evidence type="ECO:0000256" key="1">
    <source>
        <dbReference type="SAM" id="Phobius"/>
    </source>
</evidence>
<dbReference type="InterPro" id="IPR005183">
    <property type="entry name" value="DUF305_CopM-like"/>
</dbReference>
<feature type="domain" description="DUF305" evidence="2">
    <location>
        <begin position="51"/>
        <end position="215"/>
    </location>
</feature>
<dbReference type="AlphaFoldDB" id="A0A1B9N7V6"/>
<evidence type="ECO:0000313" key="4">
    <source>
        <dbReference type="Proteomes" id="UP000093355"/>
    </source>
</evidence>
<keyword evidence="4" id="KW-1185">Reference proteome</keyword>
<dbReference type="RefSeq" id="WP_067027767.1">
    <property type="nucleotide sequence ID" value="NZ_JRNY01000009.1"/>
</dbReference>
<dbReference type="Proteomes" id="UP000093355">
    <property type="component" value="Unassembled WGS sequence"/>
</dbReference>
<dbReference type="PANTHER" id="PTHR36933">
    <property type="entry name" value="SLL0788 PROTEIN"/>
    <property type="match status" value="1"/>
</dbReference>
<evidence type="ECO:0000313" key="3">
    <source>
        <dbReference type="EMBL" id="OCG72692.1"/>
    </source>
</evidence>
<reference evidence="3 4" key="1">
    <citation type="submission" date="2016-05" db="EMBL/GenBank/DDBJ databases">
        <authorList>
            <person name="Lavstsen T."/>
            <person name="Jespersen J.S."/>
        </authorList>
    </citation>
    <scope>NUCLEOTIDE SEQUENCE [LARGE SCALE GENOMIC DNA]</scope>
    <source>
        <strain evidence="3 4">YLB-01</strain>
    </source>
</reference>
<dbReference type="Gene3D" id="1.20.1260.10">
    <property type="match status" value="1"/>
</dbReference>
<organism evidence="3 4">
    <name type="scientific">Microbacterium sediminis</name>
    <dbReference type="NCBI Taxonomy" id="904291"/>
    <lineage>
        <taxon>Bacteria</taxon>
        <taxon>Bacillati</taxon>
        <taxon>Actinomycetota</taxon>
        <taxon>Actinomycetes</taxon>
        <taxon>Micrococcales</taxon>
        <taxon>Microbacteriaceae</taxon>
        <taxon>Microbacterium</taxon>
    </lineage>
</organism>
<dbReference type="InterPro" id="IPR012347">
    <property type="entry name" value="Ferritin-like"/>
</dbReference>
<comment type="caution">
    <text evidence="3">The sequence shown here is derived from an EMBL/GenBank/DDBJ whole genome shotgun (WGS) entry which is preliminary data.</text>
</comment>
<evidence type="ECO:0000259" key="2">
    <source>
        <dbReference type="Pfam" id="PF03713"/>
    </source>
</evidence>
<name>A0A1B9N7V6_9MICO</name>
<keyword evidence="1" id="KW-1133">Transmembrane helix</keyword>
<dbReference type="STRING" id="904291.A7J15_10675"/>
<sequence>MSGEDVAEREGARPRRSWPLIVFVLVLVAGGAFAAGRFSAFDTVAAPNRADIGFARDMQVHHAQAVEMAMIEYRATQDDELRVVAYDIATGQQAQSGEMYAWLVEWGLPQRGSEPLMAWMQGTEHDHGGAVTSDATEDELREAMGMATDEELAQLQELAGTTAGDCLFTDRMIEHHTGALEMVAAERDLGSIPRVLQTAEAMADTQQREIEVLQSAQARLGCG</sequence>
<protein>
    <recommendedName>
        <fullName evidence="2">DUF305 domain-containing protein</fullName>
    </recommendedName>
</protein>
<dbReference type="Pfam" id="PF03713">
    <property type="entry name" value="DUF305"/>
    <property type="match status" value="1"/>
</dbReference>
<feature type="transmembrane region" description="Helical" evidence="1">
    <location>
        <begin position="20"/>
        <end position="40"/>
    </location>
</feature>